<feature type="compositionally biased region" description="Basic and acidic residues" evidence="1">
    <location>
        <begin position="268"/>
        <end position="278"/>
    </location>
</feature>
<sequence length="560" mass="61355">MMAAEVNQTYFAWSQEPTERDGSQGVSVSQTLDHGSISFGRFELESLSWEKWSVFTNDKRLEEFGKFNGLVAQKKAYFEEYYKRIRELKASQQQNQQTELILEYSSDGCNSSQTGEDMQAAELETPTASGAIVDHVEQAAHDTAFEQGLPCCNDHEDENFNAECSSSNLSSSAVALQQSGQDARENACTDDPTDRMDLVQLNAISGHGLETAYEDVKVTKRIIEKDSRLRYAPKIIPKSVKTSSDVPLLRTSASKRPGSLKPGMSMEQKAKPDSDRLLRKPNASHHKMSSGLAARNKLTAKETTGLTGVRRPSSASAPPRPSAGERHHTVREREMKQADATAPRRPSTSERRFVDRESTEKHAGIVPARRPSTGERHPVASEGVLKMDMRTPSSKTRTTVVQPKGATTTVGIVKKAATPNASSSSNLERKSTRELEGPSKVGRHSTTRSKSMDLQFAGKKISSSVNLPPKKLLSSSIREPAMDTFGRPQKKEAAAVQSRASTSKRTMPLQTGNVKGRSSNPPPPPPPPQPRHPSRTTSRPNASNSSIAGQKPKFSAPKWH</sequence>
<proteinExistence type="predicted"/>
<dbReference type="Proteomes" id="UP000729402">
    <property type="component" value="Unassembled WGS sequence"/>
</dbReference>
<feature type="compositionally biased region" description="Polar residues" evidence="1">
    <location>
        <begin position="498"/>
        <end position="513"/>
    </location>
</feature>
<feature type="compositionally biased region" description="Basic and acidic residues" evidence="1">
    <location>
        <begin position="323"/>
        <end position="337"/>
    </location>
</feature>
<dbReference type="PANTHER" id="PTHR47286">
    <property type="entry name" value="F3I6.9 PROTEIN"/>
    <property type="match status" value="1"/>
</dbReference>
<dbReference type="AlphaFoldDB" id="A0A8J5RW17"/>
<name>A0A8J5RW17_ZIZPA</name>
<feature type="compositionally biased region" description="Pro residues" evidence="1">
    <location>
        <begin position="520"/>
        <end position="531"/>
    </location>
</feature>
<accession>A0A8J5RW17</accession>
<dbReference type="OrthoDB" id="621651at2759"/>
<evidence type="ECO:0000313" key="3">
    <source>
        <dbReference type="Proteomes" id="UP000729402"/>
    </source>
</evidence>
<comment type="caution">
    <text evidence="2">The sequence shown here is derived from an EMBL/GenBank/DDBJ whole genome shotgun (WGS) entry which is preliminary data.</text>
</comment>
<evidence type="ECO:0008006" key="4">
    <source>
        <dbReference type="Google" id="ProtNLM"/>
    </source>
</evidence>
<feature type="compositionally biased region" description="Basic and acidic residues" evidence="1">
    <location>
        <begin position="372"/>
        <end position="382"/>
    </location>
</feature>
<protein>
    <recommendedName>
        <fullName evidence="4">TPX2 C-terminal domain-containing protein</fullName>
    </recommendedName>
</protein>
<feature type="region of interest" description="Disordered" evidence="1">
    <location>
        <begin position="240"/>
        <end position="382"/>
    </location>
</feature>
<reference evidence="2" key="2">
    <citation type="submission" date="2021-02" db="EMBL/GenBank/DDBJ databases">
        <authorList>
            <person name="Kimball J.A."/>
            <person name="Haas M.W."/>
            <person name="Macchietto M."/>
            <person name="Kono T."/>
            <person name="Duquette J."/>
            <person name="Shao M."/>
        </authorList>
    </citation>
    <scope>NUCLEOTIDE SEQUENCE</scope>
    <source>
        <tissue evidence="2">Fresh leaf tissue</tissue>
    </source>
</reference>
<feature type="region of interest" description="Disordered" evidence="1">
    <location>
        <begin position="414"/>
        <end position="560"/>
    </location>
</feature>
<dbReference type="PANTHER" id="PTHR47286:SF2">
    <property type="entry name" value="F3I6.9 PROTEIN"/>
    <property type="match status" value="1"/>
</dbReference>
<evidence type="ECO:0000256" key="1">
    <source>
        <dbReference type="SAM" id="MobiDB-lite"/>
    </source>
</evidence>
<feature type="compositionally biased region" description="Basic and acidic residues" evidence="1">
    <location>
        <begin position="347"/>
        <end position="363"/>
    </location>
</feature>
<reference evidence="2" key="1">
    <citation type="journal article" date="2021" name="bioRxiv">
        <title>Whole Genome Assembly and Annotation of Northern Wild Rice, Zizania palustris L., Supports a Whole Genome Duplication in the Zizania Genus.</title>
        <authorList>
            <person name="Haas M."/>
            <person name="Kono T."/>
            <person name="Macchietto M."/>
            <person name="Millas R."/>
            <person name="McGilp L."/>
            <person name="Shao M."/>
            <person name="Duquette J."/>
            <person name="Hirsch C.N."/>
            <person name="Kimball J."/>
        </authorList>
    </citation>
    <scope>NUCLEOTIDE SEQUENCE</scope>
    <source>
        <tissue evidence="2">Fresh leaf tissue</tissue>
    </source>
</reference>
<evidence type="ECO:0000313" key="2">
    <source>
        <dbReference type="EMBL" id="KAG8054479.1"/>
    </source>
</evidence>
<keyword evidence="3" id="KW-1185">Reference proteome</keyword>
<dbReference type="EMBL" id="JAAALK010000288">
    <property type="protein sequence ID" value="KAG8054479.1"/>
    <property type="molecule type" value="Genomic_DNA"/>
</dbReference>
<gene>
    <name evidence="2" type="ORF">GUJ93_ZPchr0001g31661</name>
</gene>
<feature type="compositionally biased region" description="Basic and acidic residues" evidence="1">
    <location>
        <begin position="427"/>
        <end position="437"/>
    </location>
</feature>
<organism evidence="2 3">
    <name type="scientific">Zizania palustris</name>
    <name type="common">Northern wild rice</name>
    <dbReference type="NCBI Taxonomy" id="103762"/>
    <lineage>
        <taxon>Eukaryota</taxon>
        <taxon>Viridiplantae</taxon>
        <taxon>Streptophyta</taxon>
        <taxon>Embryophyta</taxon>
        <taxon>Tracheophyta</taxon>
        <taxon>Spermatophyta</taxon>
        <taxon>Magnoliopsida</taxon>
        <taxon>Liliopsida</taxon>
        <taxon>Poales</taxon>
        <taxon>Poaceae</taxon>
        <taxon>BOP clade</taxon>
        <taxon>Oryzoideae</taxon>
        <taxon>Oryzeae</taxon>
        <taxon>Zizaniinae</taxon>
        <taxon>Zizania</taxon>
    </lineage>
</organism>